<dbReference type="GO" id="GO:0005634">
    <property type="term" value="C:nucleus"/>
    <property type="evidence" value="ECO:0007669"/>
    <property type="project" value="UniProtKB-SubCell"/>
</dbReference>
<keyword evidence="2" id="KW-0805">Transcription regulation</keyword>
<dbReference type="InterPro" id="IPR036576">
    <property type="entry name" value="WRKY_dom_sf"/>
</dbReference>
<feature type="region of interest" description="Disordered" evidence="6">
    <location>
        <begin position="1"/>
        <end position="48"/>
    </location>
</feature>
<feature type="compositionally biased region" description="Basic and acidic residues" evidence="6">
    <location>
        <begin position="1"/>
        <end position="17"/>
    </location>
</feature>
<organism evidence="8 9">
    <name type="scientific">Aegilops tauschii subsp. strangulata</name>
    <name type="common">Goatgrass</name>
    <dbReference type="NCBI Taxonomy" id="200361"/>
    <lineage>
        <taxon>Eukaryota</taxon>
        <taxon>Viridiplantae</taxon>
        <taxon>Streptophyta</taxon>
        <taxon>Embryophyta</taxon>
        <taxon>Tracheophyta</taxon>
        <taxon>Spermatophyta</taxon>
        <taxon>Magnoliopsida</taxon>
        <taxon>Liliopsida</taxon>
        <taxon>Poales</taxon>
        <taxon>Poaceae</taxon>
        <taxon>BOP clade</taxon>
        <taxon>Pooideae</taxon>
        <taxon>Triticodae</taxon>
        <taxon>Triticeae</taxon>
        <taxon>Triticinae</taxon>
        <taxon>Aegilops</taxon>
    </lineage>
</organism>
<dbReference type="Proteomes" id="UP000015105">
    <property type="component" value="Chromosome 5D"/>
</dbReference>
<protein>
    <recommendedName>
        <fullName evidence="7">WRKY domain-containing protein</fullName>
    </recommendedName>
</protein>
<keyword evidence="4" id="KW-0804">Transcription</keyword>
<name>A0A453KD67_AEGTS</name>
<evidence type="ECO:0000256" key="2">
    <source>
        <dbReference type="ARBA" id="ARBA00023015"/>
    </source>
</evidence>
<feature type="compositionally biased region" description="Polar residues" evidence="6">
    <location>
        <begin position="39"/>
        <end position="48"/>
    </location>
</feature>
<reference evidence="8" key="5">
    <citation type="journal article" date="2021" name="G3 (Bethesda)">
        <title>Aegilops tauschii genome assembly Aet v5.0 features greater sequence contiguity and improved annotation.</title>
        <authorList>
            <person name="Wang L."/>
            <person name="Zhu T."/>
            <person name="Rodriguez J.C."/>
            <person name="Deal K.R."/>
            <person name="Dubcovsky J."/>
            <person name="McGuire P.E."/>
            <person name="Lux T."/>
            <person name="Spannagl M."/>
            <person name="Mayer K.F.X."/>
            <person name="Baldrich P."/>
            <person name="Meyers B.C."/>
            <person name="Huo N."/>
            <person name="Gu Y.Q."/>
            <person name="Zhou H."/>
            <person name="Devos K.M."/>
            <person name="Bennetzen J.L."/>
            <person name="Unver T."/>
            <person name="Budak H."/>
            <person name="Gulick P.J."/>
            <person name="Galiba G."/>
            <person name="Kalapos B."/>
            <person name="Nelson D.R."/>
            <person name="Li P."/>
            <person name="You F.M."/>
            <person name="Luo M.C."/>
            <person name="Dvorak J."/>
        </authorList>
    </citation>
    <scope>NUCLEOTIDE SEQUENCE [LARGE SCALE GENOMIC DNA]</scope>
    <source>
        <strain evidence="8">cv. AL8/78</strain>
    </source>
</reference>
<dbReference type="InterPro" id="IPR003657">
    <property type="entry name" value="WRKY_dom"/>
</dbReference>
<reference evidence="9" key="1">
    <citation type="journal article" date="2014" name="Science">
        <title>Ancient hybridizations among the ancestral genomes of bread wheat.</title>
        <authorList>
            <consortium name="International Wheat Genome Sequencing Consortium,"/>
            <person name="Marcussen T."/>
            <person name="Sandve S.R."/>
            <person name="Heier L."/>
            <person name="Spannagl M."/>
            <person name="Pfeifer M."/>
            <person name="Jakobsen K.S."/>
            <person name="Wulff B.B."/>
            <person name="Steuernagel B."/>
            <person name="Mayer K.F."/>
            <person name="Olsen O.A."/>
        </authorList>
    </citation>
    <scope>NUCLEOTIDE SEQUENCE [LARGE SCALE GENOMIC DNA]</scope>
    <source>
        <strain evidence="9">cv. AL8/78</strain>
    </source>
</reference>
<evidence type="ECO:0000256" key="5">
    <source>
        <dbReference type="ARBA" id="ARBA00023242"/>
    </source>
</evidence>
<dbReference type="GO" id="GO:0043565">
    <property type="term" value="F:sequence-specific DNA binding"/>
    <property type="evidence" value="ECO:0007669"/>
    <property type="project" value="InterPro"/>
</dbReference>
<evidence type="ECO:0000256" key="1">
    <source>
        <dbReference type="ARBA" id="ARBA00004123"/>
    </source>
</evidence>
<dbReference type="Pfam" id="PF03106">
    <property type="entry name" value="WRKY"/>
    <property type="match status" value="1"/>
</dbReference>
<comment type="subcellular location">
    <subcellularLocation>
        <location evidence="1">Nucleus</location>
    </subcellularLocation>
</comment>
<reference evidence="8" key="3">
    <citation type="journal article" date="2017" name="Nature">
        <title>Genome sequence of the progenitor of the wheat D genome Aegilops tauschii.</title>
        <authorList>
            <person name="Luo M.C."/>
            <person name="Gu Y.Q."/>
            <person name="Puiu D."/>
            <person name="Wang H."/>
            <person name="Twardziok S.O."/>
            <person name="Deal K.R."/>
            <person name="Huo N."/>
            <person name="Zhu T."/>
            <person name="Wang L."/>
            <person name="Wang Y."/>
            <person name="McGuire P.E."/>
            <person name="Liu S."/>
            <person name="Long H."/>
            <person name="Ramasamy R.K."/>
            <person name="Rodriguez J.C."/>
            <person name="Van S.L."/>
            <person name="Yuan L."/>
            <person name="Wang Z."/>
            <person name="Xia Z."/>
            <person name="Xiao L."/>
            <person name="Anderson O.D."/>
            <person name="Ouyang S."/>
            <person name="Liang Y."/>
            <person name="Zimin A.V."/>
            <person name="Pertea G."/>
            <person name="Qi P."/>
            <person name="Bennetzen J.L."/>
            <person name="Dai X."/>
            <person name="Dawson M.W."/>
            <person name="Muller H.G."/>
            <person name="Kugler K."/>
            <person name="Rivarola-Duarte L."/>
            <person name="Spannagl M."/>
            <person name="Mayer K.F.X."/>
            <person name="Lu F.H."/>
            <person name="Bevan M.W."/>
            <person name="Leroy P."/>
            <person name="Li P."/>
            <person name="You F.M."/>
            <person name="Sun Q."/>
            <person name="Liu Z."/>
            <person name="Lyons E."/>
            <person name="Wicker T."/>
            <person name="Salzberg S.L."/>
            <person name="Devos K.M."/>
            <person name="Dvorak J."/>
        </authorList>
    </citation>
    <scope>NUCLEOTIDE SEQUENCE [LARGE SCALE GENOMIC DNA]</scope>
    <source>
        <strain evidence="8">cv. AL8/78</strain>
    </source>
</reference>
<keyword evidence="5" id="KW-0539">Nucleus</keyword>
<keyword evidence="3" id="KW-0238">DNA-binding</keyword>
<evidence type="ECO:0000313" key="9">
    <source>
        <dbReference type="Proteomes" id="UP000015105"/>
    </source>
</evidence>
<evidence type="ECO:0000256" key="6">
    <source>
        <dbReference type="SAM" id="MobiDB-lite"/>
    </source>
</evidence>
<feature type="domain" description="WRKY" evidence="7">
    <location>
        <begin position="29"/>
        <end position="48"/>
    </location>
</feature>
<dbReference type="SUPFAM" id="SSF118290">
    <property type="entry name" value="WRKY DNA-binding domain"/>
    <property type="match status" value="1"/>
</dbReference>
<accession>A0A453KD67</accession>
<dbReference type="Gene3D" id="2.20.25.80">
    <property type="entry name" value="WRKY domain"/>
    <property type="match status" value="1"/>
</dbReference>
<dbReference type="AlphaFoldDB" id="A0A453KD67"/>
<dbReference type="EnsemblPlants" id="AET5Gv20379400.2">
    <property type="protein sequence ID" value="AET5Gv20379400.2"/>
    <property type="gene ID" value="AET5Gv20379400"/>
</dbReference>
<evidence type="ECO:0000259" key="7">
    <source>
        <dbReference type="Pfam" id="PF03106"/>
    </source>
</evidence>
<evidence type="ECO:0000256" key="3">
    <source>
        <dbReference type="ARBA" id="ARBA00023125"/>
    </source>
</evidence>
<evidence type="ECO:0000313" key="8">
    <source>
        <dbReference type="EnsemblPlants" id="AET5Gv20379400.2"/>
    </source>
</evidence>
<keyword evidence="9" id="KW-1185">Reference proteome</keyword>
<evidence type="ECO:0000256" key="4">
    <source>
        <dbReference type="ARBA" id="ARBA00023163"/>
    </source>
</evidence>
<dbReference type="GO" id="GO:0003700">
    <property type="term" value="F:DNA-binding transcription factor activity"/>
    <property type="evidence" value="ECO:0007669"/>
    <property type="project" value="InterPro"/>
</dbReference>
<proteinExistence type="predicted"/>
<reference evidence="8" key="4">
    <citation type="submission" date="2019-03" db="UniProtKB">
        <authorList>
            <consortium name="EnsemblPlants"/>
        </authorList>
    </citation>
    <scope>IDENTIFICATION</scope>
</reference>
<reference evidence="9" key="2">
    <citation type="journal article" date="2017" name="Nat. Plants">
        <title>The Aegilops tauschii genome reveals multiple impacts of transposons.</title>
        <authorList>
            <person name="Zhao G."/>
            <person name="Zou C."/>
            <person name="Li K."/>
            <person name="Wang K."/>
            <person name="Li T."/>
            <person name="Gao L."/>
            <person name="Zhang X."/>
            <person name="Wang H."/>
            <person name="Yang Z."/>
            <person name="Liu X."/>
            <person name="Jiang W."/>
            <person name="Mao L."/>
            <person name="Kong X."/>
            <person name="Jiao Y."/>
            <person name="Jia J."/>
        </authorList>
    </citation>
    <scope>NUCLEOTIDE SEQUENCE [LARGE SCALE GENOMIC DNA]</scope>
    <source>
        <strain evidence="9">cv. AL8/78</strain>
    </source>
</reference>
<sequence length="48" mass="5823">HRRQVLSEEEQRNDGKRSRSLVTNVPHYDGHQWRKYGQKNINGRQHAR</sequence>
<dbReference type="Gramene" id="AET5Gv20379400.2">
    <property type="protein sequence ID" value="AET5Gv20379400.2"/>
    <property type="gene ID" value="AET5Gv20379400"/>
</dbReference>